<sequence>FPLFQAAIEGISDHNVFEGRNSSVGERSMLGVVQQVAKDVGDVEVGRLATFDHMFAGIRASLKSAAQRSIDVAERNLDNPLAVRLLKALFLVKYVEGFHATLRNLTVLVYDRFGLDLPALSKQVQAALTLLETQTYVQRNGNVFEYLTNEEQVIEEEIKNVDIDASEISGRLSKILSGE</sequence>
<evidence type="ECO:0000313" key="1">
    <source>
        <dbReference type="EMBL" id="NEE19464.1"/>
    </source>
</evidence>
<comment type="caution">
    <text evidence="1">The sequence shown here is derived from an EMBL/GenBank/DDBJ whole genome shotgun (WGS) entry which is preliminary data.</text>
</comment>
<proteinExistence type="predicted"/>
<feature type="non-terminal residue" evidence="1">
    <location>
        <position position="1"/>
    </location>
</feature>
<gene>
    <name evidence="1" type="ORF">G3M58_74980</name>
</gene>
<dbReference type="AlphaFoldDB" id="A0A6G3XP76"/>
<feature type="non-terminal residue" evidence="1">
    <location>
        <position position="179"/>
    </location>
</feature>
<accession>A0A6G3XP76</accession>
<dbReference type="EMBL" id="JAAGMN010007968">
    <property type="protein sequence ID" value="NEE19464.1"/>
    <property type="molecule type" value="Genomic_DNA"/>
</dbReference>
<organism evidence="1">
    <name type="scientific">Streptomyces sp. SID7499</name>
    <dbReference type="NCBI Taxonomy" id="2706086"/>
    <lineage>
        <taxon>Bacteria</taxon>
        <taxon>Bacillati</taxon>
        <taxon>Actinomycetota</taxon>
        <taxon>Actinomycetes</taxon>
        <taxon>Kitasatosporales</taxon>
        <taxon>Streptomycetaceae</taxon>
        <taxon>Streptomyces</taxon>
    </lineage>
</organism>
<protein>
    <submittedName>
        <fullName evidence="1">BREX system P-loop protein BrxC</fullName>
    </submittedName>
</protein>
<name>A0A6G3XP76_9ACTN</name>
<reference evidence="1" key="1">
    <citation type="submission" date="2020-01" db="EMBL/GenBank/DDBJ databases">
        <title>Insect and environment-associated Actinomycetes.</title>
        <authorList>
            <person name="Currrie C."/>
            <person name="Chevrette M."/>
            <person name="Carlson C."/>
            <person name="Stubbendieck R."/>
            <person name="Wendt-Pienkowski E."/>
        </authorList>
    </citation>
    <scope>NUCLEOTIDE SEQUENCE</scope>
    <source>
        <strain evidence="1">SID7499</strain>
    </source>
</reference>